<dbReference type="OrthoDB" id="4732339at2759"/>
<feature type="compositionally biased region" description="Polar residues" evidence="1">
    <location>
        <begin position="114"/>
        <end position="145"/>
    </location>
</feature>
<evidence type="ECO:0000313" key="2">
    <source>
        <dbReference type="EMBL" id="ORY71281.1"/>
    </source>
</evidence>
<name>A0A1Y2EI77_9PEZI</name>
<dbReference type="RefSeq" id="XP_040720873.1">
    <property type="nucleotide sequence ID" value="XM_040859096.1"/>
</dbReference>
<organism evidence="2 3">
    <name type="scientific">Pseudomassariella vexata</name>
    <dbReference type="NCBI Taxonomy" id="1141098"/>
    <lineage>
        <taxon>Eukaryota</taxon>
        <taxon>Fungi</taxon>
        <taxon>Dikarya</taxon>
        <taxon>Ascomycota</taxon>
        <taxon>Pezizomycotina</taxon>
        <taxon>Sordariomycetes</taxon>
        <taxon>Xylariomycetidae</taxon>
        <taxon>Amphisphaeriales</taxon>
        <taxon>Pseudomassariaceae</taxon>
        <taxon>Pseudomassariella</taxon>
    </lineage>
</organism>
<dbReference type="InParanoid" id="A0A1Y2EI77"/>
<dbReference type="GeneID" id="63775308"/>
<dbReference type="AlphaFoldDB" id="A0A1Y2EI77"/>
<sequence>MAGLFDWKKQPAYQAYSSHSVRPDGLPPYEVDENGFYKVAPGELYCRAYDEENAICPNDRKQWQPSNLRHHLKTTHKYTLLDLPPGKANVVDAKKIDRFYQTMNQRITEAAGTTEITNTESGPVATPSKTKPTLSESSRRGSNASAKDEKLPIPRKKAGYRPLNHRSSTNRLGWNNSRCLYAQVSWLLRTSL</sequence>
<evidence type="ECO:0000256" key="1">
    <source>
        <dbReference type="SAM" id="MobiDB-lite"/>
    </source>
</evidence>
<reference evidence="2 3" key="1">
    <citation type="submission" date="2016-07" db="EMBL/GenBank/DDBJ databases">
        <title>Pervasive Adenine N6-methylation of Active Genes in Fungi.</title>
        <authorList>
            <consortium name="DOE Joint Genome Institute"/>
            <person name="Mondo S.J."/>
            <person name="Dannebaum R.O."/>
            <person name="Kuo R.C."/>
            <person name="Labutti K."/>
            <person name="Haridas S."/>
            <person name="Kuo A."/>
            <person name="Salamov A."/>
            <person name="Ahrendt S.R."/>
            <person name="Lipzen A."/>
            <person name="Sullivan W."/>
            <person name="Andreopoulos W.B."/>
            <person name="Clum A."/>
            <person name="Lindquist E."/>
            <person name="Daum C."/>
            <person name="Ramamoorthy G.K."/>
            <person name="Gryganskyi A."/>
            <person name="Culley D."/>
            <person name="Magnuson J.K."/>
            <person name="James T.Y."/>
            <person name="O'Malley M.A."/>
            <person name="Stajich J.E."/>
            <person name="Spatafora J.W."/>
            <person name="Visel A."/>
            <person name="Grigoriev I.V."/>
        </authorList>
    </citation>
    <scope>NUCLEOTIDE SEQUENCE [LARGE SCALE GENOMIC DNA]</scope>
    <source>
        <strain evidence="2 3">CBS 129021</strain>
    </source>
</reference>
<accession>A0A1Y2EI77</accession>
<gene>
    <name evidence="2" type="ORF">BCR38DRAFT_416369</name>
</gene>
<protein>
    <submittedName>
        <fullName evidence="2">Uncharacterized protein</fullName>
    </submittedName>
</protein>
<proteinExistence type="predicted"/>
<comment type="caution">
    <text evidence="2">The sequence shown here is derived from an EMBL/GenBank/DDBJ whole genome shotgun (WGS) entry which is preliminary data.</text>
</comment>
<evidence type="ECO:0000313" key="3">
    <source>
        <dbReference type="Proteomes" id="UP000193689"/>
    </source>
</evidence>
<keyword evidence="3" id="KW-1185">Reference proteome</keyword>
<dbReference type="EMBL" id="MCFJ01000001">
    <property type="protein sequence ID" value="ORY71281.1"/>
    <property type="molecule type" value="Genomic_DNA"/>
</dbReference>
<feature type="region of interest" description="Disordered" evidence="1">
    <location>
        <begin position="111"/>
        <end position="164"/>
    </location>
</feature>
<dbReference type="Proteomes" id="UP000193689">
    <property type="component" value="Unassembled WGS sequence"/>
</dbReference>